<feature type="transmembrane region" description="Helical" evidence="7">
    <location>
        <begin position="30"/>
        <end position="52"/>
    </location>
</feature>
<sequence length="317" mass="34506">MWLLFSLLASVSFGLRGIFYHWTSQQPLSRNALLCGTFFMGALVSLTCAILIERQWNASAWIGVQMGLFSFAANASMFQGFKVGKASVVAIITALPAVLVAIGALAIWGESLDAPQLAAFLVIILGVLLVRYSNEITLRNLQGAQWGLLALAMFACNDLSSKWTQLEEAPLFATLFLMFLTGTLCFGTWRWIERRRERMPRQEAAVASHEAAAGHSSHREVERSATEGTVAPPVPWPDRRAFLVGMAIGITNAVGMVLIMTAFDLGKAGLVSAVVASNVLFVLAYTRFYVRERFTKLETTGVLTTLAGILLLKLLGG</sequence>
<accession>A0ABV5KXG7</accession>
<evidence type="ECO:0000259" key="8">
    <source>
        <dbReference type="Pfam" id="PF00892"/>
    </source>
</evidence>
<keyword evidence="5 7" id="KW-0472">Membrane</keyword>
<feature type="transmembrane region" description="Helical" evidence="7">
    <location>
        <begin position="114"/>
        <end position="132"/>
    </location>
</feature>
<dbReference type="RefSeq" id="WP_377500623.1">
    <property type="nucleotide sequence ID" value="NZ_JBHMDO010000047.1"/>
</dbReference>
<dbReference type="PANTHER" id="PTHR32322">
    <property type="entry name" value="INNER MEMBRANE TRANSPORTER"/>
    <property type="match status" value="1"/>
</dbReference>
<protein>
    <submittedName>
        <fullName evidence="9">EamA family transporter</fullName>
    </submittedName>
</protein>
<organism evidence="9 10">
    <name type="scientific">Paenibacillus aurantiacus</name>
    <dbReference type="NCBI Taxonomy" id="1936118"/>
    <lineage>
        <taxon>Bacteria</taxon>
        <taxon>Bacillati</taxon>
        <taxon>Bacillota</taxon>
        <taxon>Bacilli</taxon>
        <taxon>Bacillales</taxon>
        <taxon>Paenibacillaceae</taxon>
        <taxon>Paenibacillus</taxon>
    </lineage>
</organism>
<comment type="subcellular location">
    <subcellularLocation>
        <location evidence="1">Endomembrane system</location>
        <topology evidence="1">Multi-pass membrane protein</topology>
    </subcellularLocation>
</comment>
<evidence type="ECO:0000256" key="1">
    <source>
        <dbReference type="ARBA" id="ARBA00004127"/>
    </source>
</evidence>
<dbReference type="SUPFAM" id="SSF103481">
    <property type="entry name" value="Multidrug resistance efflux transporter EmrE"/>
    <property type="match status" value="2"/>
</dbReference>
<comment type="similarity">
    <text evidence="2">Belongs to the EamA transporter family.</text>
</comment>
<dbReference type="Proteomes" id="UP001589747">
    <property type="component" value="Unassembled WGS sequence"/>
</dbReference>
<dbReference type="EMBL" id="JBHMDO010000047">
    <property type="protein sequence ID" value="MFB9329918.1"/>
    <property type="molecule type" value="Genomic_DNA"/>
</dbReference>
<feature type="transmembrane region" description="Helical" evidence="7">
    <location>
        <begin position="86"/>
        <end position="108"/>
    </location>
</feature>
<feature type="transmembrane region" description="Helical" evidence="7">
    <location>
        <begin position="144"/>
        <end position="163"/>
    </location>
</feature>
<feature type="transmembrane region" description="Helical" evidence="7">
    <location>
        <begin position="241"/>
        <end position="263"/>
    </location>
</feature>
<gene>
    <name evidence="9" type="ORF">ACFFSY_28590</name>
</gene>
<dbReference type="InterPro" id="IPR000620">
    <property type="entry name" value="EamA_dom"/>
</dbReference>
<evidence type="ECO:0000313" key="10">
    <source>
        <dbReference type="Proteomes" id="UP001589747"/>
    </source>
</evidence>
<name>A0ABV5KXG7_9BACL</name>
<evidence type="ECO:0000256" key="6">
    <source>
        <dbReference type="SAM" id="MobiDB-lite"/>
    </source>
</evidence>
<feature type="region of interest" description="Disordered" evidence="6">
    <location>
        <begin position="209"/>
        <end position="232"/>
    </location>
</feature>
<dbReference type="InterPro" id="IPR037185">
    <property type="entry name" value="EmrE-like"/>
</dbReference>
<proteinExistence type="inferred from homology"/>
<dbReference type="Pfam" id="PF00892">
    <property type="entry name" value="EamA"/>
    <property type="match status" value="2"/>
</dbReference>
<reference evidence="9 10" key="1">
    <citation type="submission" date="2024-09" db="EMBL/GenBank/DDBJ databases">
        <authorList>
            <person name="Sun Q."/>
            <person name="Mori K."/>
        </authorList>
    </citation>
    <scope>NUCLEOTIDE SEQUENCE [LARGE SCALE GENOMIC DNA]</scope>
    <source>
        <strain evidence="9 10">TISTR 2452</strain>
    </source>
</reference>
<keyword evidence="10" id="KW-1185">Reference proteome</keyword>
<feature type="transmembrane region" description="Helical" evidence="7">
    <location>
        <begin position="269"/>
        <end position="290"/>
    </location>
</feature>
<keyword evidence="4 7" id="KW-1133">Transmembrane helix</keyword>
<dbReference type="InterPro" id="IPR050638">
    <property type="entry name" value="AA-Vitamin_Transporters"/>
</dbReference>
<evidence type="ECO:0000256" key="3">
    <source>
        <dbReference type="ARBA" id="ARBA00022692"/>
    </source>
</evidence>
<feature type="domain" description="EamA" evidence="8">
    <location>
        <begin position="2"/>
        <end position="130"/>
    </location>
</feature>
<dbReference type="PANTHER" id="PTHR32322:SF2">
    <property type="entry name" value="EAMA DOMAIN-CONTAINING PROTEIN"/>
    <property type="match status" value="1"/>
</dbReference>
<evidence type="ECO:0000313" key="9">
    <source>
        <dbReference type="EMBL" id="MFB9329918.1"/>
    </source>
</evidence>
<dbReference type="Gene3D" id="1.10.3730.20">
    <property type="match status" value="2"/>
</dbReference>
<evidence type="ECO:0000256" key="5">
    <source>
        <dbReference type="ARBA" id="ARBA00023136"/>
    </source>
</evidence>
<feature type="domain" description="EamA" evidence="8">
    <location>
        <begin position="238"/>
        <end position="312"/>
    </location>
</feature>
<keyword evidence="3 7" id="KW-0812">Transmembrane</keyword>
<comment type="caution">
    <text evidence="9">The sequence shown here is derived from an EMBL/GenBank/DDBJ whole genome shotgun (WGS) entry which is preliminary data.</text>
</comment>
<feature type="transmembrane region" description="Helical" evidence="7">
    <location>
        <begin position="169"/>
        <end position="192"/>
    </location>
</feature>
<evidence type="ECO:0000256" key="4">
    <source>
        <dbReference type="ARBA" id="ARBA00022989"/>
    </source>
</evidence>
<evidence type="ECO:0000256" key="7">
    <source>
        <dbReference type="SAM" id="Phobius"/>
    </source>
</evidence>
<evidence type="ECO:0000256" key="2">
    <source>
        <dbReference type="ARBA" id="ARBA00007362"/>
    </source>
</evidence>